<evidence type="ECO:0000256" key="1">
    <source>
        <dbReference type="SAM" id="MobiDB-lite"/>
    </source>
</evidence>
<evidence type="ECO:0000313" key="6">
    <source>
        <dbReference type="Proteomes" id="UP000279271"/>
    </source>
</evidence>
<dbReference type="Proteomes" id="UP000279271">
    <property type="component" value="Unassembled WGS sequence"/>
</dbReference>
<gene>
    <name evidence="4" type="ORF">APUTEX25_002618</name>
    <name evidence="3" type="ORF">F751_6627</name>
    <name evidence="2" type="ORF">g.11935</name>
</gene>
<dbReference type="RefSeq" id="XP_011399608.1">
    <property type="nucleotide sequence ID" value="XM_011401306.1"/>
</dbReference>
<reference evidence="6" key="3">
    <citation type="journal article" date="2018" name="Algal Res.">
        <title>Characterization of plant carbon substrate utilization by Auxenochlorella protothecoides.</title>
        <authorList>
            <person name="Vogler B.W."/>
            <person name="Starkenburg S.R."/>
            <person name="Sudasinghe N."/>
            <person name="Schambach J.Y."/>
            <person name="Rollin J.A."/>
            <person name="Pattathil S."/>
            <person name="Barry A.N."/>
        </authorList>
    </citation>
    <scope>NUCLEOTIDE SEQUENCE [LARGE SCALE GENOMIC DNA]</scope>
    <source>
        <strain evidence="6">UTEX 25</strain>
    </source>
</reference>
<dbReference type="InterPro" id="IPR041492">
    <property type="entry name" value="HAD_2"/>
</dbReference>
<dbReference type="Gene3D" id="1.10.150.240">
    <property type="entry name" value="Putative phosphatase, domain 2"/>
    <property type="match status" value="1"/>
</dbReference>
<dbReference type="AlphaFoldDB" id="A0A087SLR6"/>
<protein>
    <submittedName>
        <fullName evidence="3">Uncharacterized protein YhcW</fullName>
    </submittedName>
</protein>
<dbReference type="PANTHER" id="PTHR47108">
    <property type="entry name" value="5-AMINO-6-(5-PHOSPHO-D-RIBITYLAMINO)URACIL PHOSPHATASE, CHLOROPLASTIC"/>
    <property type="match status" value="1"/>
</dbReference>
<dbReference type="EMBL" id="QOKY01000184">
    <property type="protein sequence ID" value="RMZ54041.1"/>
    <property type="molecule type" value="Genomic_DNA"/>
</dbReference>
<dbReference type="Pfam" id="PF13419">
    <property type="entry name" value="HAD_2"/>
    <property type="match status" value="1"/>
</dbReference>
<evidence type="ECO:0000313" key="4">
    <source>
        <dbReference type="EMBL" id="RMZ54041.1"/>
    </source>
</evidence>
<keyword evidence="5" id="KW-1185">Reference proteome</keyword>
<accession>A0A087SLR6</accession>
<reference evidence="3 5" key="1">
    <citation type="journal article" date="2014" name="BMC Genomics">
        <title>Oil accumulation mechanisms of the oleaginous microalga Chlorella protothecoides revealed through its genome, transcriptomes, and proteomes.</title>
        <authorList>
            <person name="Gao C."/>
            <person name="Wang Y."/>
            <person name="Shen Y."/>
            <person name="Yan D."/>
            <person name="He X."/>
            <person name="Dai J."/>
            <person name="Wu Q."/>
        </authorList>
    </citation>
    <scope>NUCLEOTIDE SEQUENCE [LARGE SCALE GENOMIC DNA]</scope>
    <source>
        <strain evidence="3 5">0710</strain>
    </source>
</reference>
<dbReference type="EMBL" id="GDKF01005834">
    <property type="protein sequence ID" value="JAT72788.1"/>
    <property type="molecule type" value="Transcribed_RNA"/>
</dbReference>
<dbReference type="InterPro" id="IPR023198">
    <property type="entry name" value="PGP-like_dom2"/>
</dbReference>
<name>A0A087SLR6_AUXPR</name>
<proteinExistence type="predicted"/>
<dbReference type="InterPro" id="IPR036412">
    <property type="entry name" value="HAD-like_sf"/>
</dbReference>
<evidence type="ECO:0000313" key="2">
    <source>
        <dbReference type="EMBL" id="JAT72788.1"/>
    </source>
</evidence>
<dbReference type="STRING" id="3075.A0A087SLR6"/>
<dbReference type="GeneID" id="23618018"/>
<sequence length="342" mass="36980">MATTSYSSQALAGASNATLSRTITPVLPPRHKPAPRFRSSVVPAQEVSAVYAAPAAPTPGLRPLPREDENSVDNVNLGNPLQRAERLSPGWLGVLADLEGVVLDYDTAEVSDRSWQQLAEEEGRKPLPAWALRKAEHMKNEQVIQEVFEWAWNRLEVARLAARREELYAEALASTSLRVSPGLPVFLDTLARLQVPIAAISSGPQRRVLSMLENAGLATRFDAVISSEDVLRGLPDPSGYLSASLSIGRPPLRCVVLASSNLSIEAAREAGMKVVALAARRPAYELTAADSVVRQVDGLSFMDLKRLFAREAGAQLVPLAEPEAQPASRWAQPTPFSDADPE</sequence>
<reference evidence="4" key="5">
    <citation type="submission" date="2018-11" db="EMBL/GenBank/DDBJ databases">
        <title>Characterization of plant carbon substrate utilization by Auxenochlorella protothecoides.</title>
        <authorList>
            <person name="Vogler B.W."/>
            <person name="Starkenburg S.R."/>
            <person name="Sudasinghe N."/>
            <person name="Schambach J.Y."/>
            <person name="Rollin J.A."/>
            <person name="Pattathil S."/>
            <person name="Barry A.N."/>
        </authorList>
    </citation>
    <scope>NUCLEOTIDE SEQUENCE [LARGE SCALE GENOMIC DNA]</scope>
    <source>
        <strain evidence="4">UTEX 25</strain>
    </source>
</reference>
<dbReference type="eggNOG" id="KOG2914">
    <property type="taxonomic scope" value="Eukaryota"/>
</dbReference>
<evidence type="ECO:0000313" key="3">
    <source>
        <dbReference type="EMBL" id="KFM26670.1"/>
    </source>
</evidence>
<dbReference type="SUPFAM" id="SSF56784">
    <property type="entry name" value="HAD-like"/>
    <property type="match status" value="1"/>
</dbReference>
<dbReference type="CDD" id="cd07505">
    <property type="entry name" value="HAD_BPGM-like"/>
    <property type="match status" value="1"/>
</dbReference>
<dbReference type="EMBL" id="KL662130">
    <property type="protein sequence ID" value="KFM26670.1"/>
    <property type="molecule type" value="Genomic_DNA"/>
</dbReference>
<dbReference type="KEGG" id="apro:F751_6627"/>
<organism evidence="3 5">
    <name type="scientific">Auxenochlorella protothecoides</name>
    <name type="common">Green microalga</name>
    <name type="synonym">Chlorella protothecoides</name>
    <dbReference type="NCBI Taxonomy" id="3075"/>
    <lineage>
        <taxon>Eukaryota</taxon>
        <taxon>Viridiplantae</taxon>
        <taxon>Chlorophyta</taxon>
        <taxon>core chlorophytes</taxon>
        <taxon>Trebouxiophyceae</taxon>
        <taxon>Chlorellales</taxon>
        <taxon>Chlorellaceae</taxon>
        <taxon>Auxenochlorella</taxon>
    </lineage>
</organism>
<evidence type="ECO:0000313" key="5">
    <source>
        <dbReference type="Proteomes" id="UP000028924"/>
    </source>
</evidence>
<dbReference type="OrthoDB" id="40579at2759"/>
<dbReference type="Proteomes" id="UP000028924">
    <property type="component" value="Unassembled WGS sequence"/>
</dbReference>
<dbReference type="InterPro" id="IPR023214">
    <property type="entry name" value="HAD_sf"/>
</dbReference>
<reference evidence="2" key="2">
    <citation type="submission" date="2015-08" db="EMBL/GenBank/DDBJ databases">
        <authorList>
            <person name="Babu N.S."/>
            <person name="Beckwith C.J."/>
            <person name="Beseler K.G."/>
            <person name="Brison A."/>
            <person name="Carone J.V."/>
            <person name="Caskin T.P."/>
            <person name="Diamond M."/>
            <person name="Durham M.E."/>
            <person name="Foxe J.M."/>
            <person name="Go M."/>
            <person name="Henderson B.A."/>
            <person name="Jones I.B."/>
            <person name="McGettigan J.A."/>
            <person name="Micheletti S.J."/>
            <person name="Nasrallah M.E."/>
            <person name="Ortiz D."/>
            <person name="Piller C.R."/>
            <person name="Privatt S.R."/>
            <person name="Schneider S.L."/>
            <person name="Sharp S."/>
            <person name="Smith T.C."/>
            <person name="Stanton J.D."/>
            <person name="Ullery H.E."/>
            <person name="Wilson R.J."/>
            <person name="Serrano M.G."/>
            <person name="Buck G."/>
            <person name="Lee V."/>
            <person name="Wang Y."/>
            <person name="Carvalho R."/>
            <person name="Voegtly L."/>
            <person name="Shi R."/>
            <person name="Duckworth R."/>
            <person name="Johnson A."/>
            <person name="Loviza R."/>
            <person name="Walstead R."/>
            <person name="Shah Z."/>
            <person name="Kiflezghi M."/>
            <person name="Wade K."/>
            <person name="Ball S.L."/>
            <person name="Bradley K.W."/>
            <person name="Asai D.J."/>
            <person name="Bowman C.A."/>
            <person name="Russell D.A."/>
            <person name="Pope W.H."/>
            <person name="Jacobs-Sera D."/>
            <person name="Hendrix R.W."/>
            <person name="Hatfull G.F."/>
        </authorList>
    </citation>
    <scope>NUCLEOTIDE SEQUENCE</scope>
</reference>
<feature type="region of interest" description="Disordered" evidence="1">
    <location>
        <begin position="320"/>
        <end position="342"/>
    </location>
</feature>
<dbReference type="Gene3D" id="3.40.50.1000">
    <property type="entry name" value="HAD superfamily/HAD-like"/>
    <property type="match status" value="1"/>
</dbReference>
<reference evidence="4" key="4">
    <citation type="submission" date="2018-10" db="EMBL/GenBank/DDBJ databases">
        <authorList>
            <person name="Hovde B."/>
            <person name="Zhang X."/>
        </authorList>
    </citation>
    <scope>NUCLEOTIDE SEQUENCE [LARGE SCALE GENOMIC DNA]</scope>
    <source>
        <strain evidence="4">UTEX 25</strain>
    </source>
</reference>
<dbReference type="PANTHER" id="PTHR47108:SF1">
    <property type="entry name" value="5-AMINO-6-(5-PHOSPHO-D-RIBITYLAMINO)URACIL PHOSPHATASE, CHLOROPLASTIC"/>
    <property type="match status" value="1"/>
</dbReference>